<sequence length="186" mass="20633">MPRTSPFILRQATEADFDDILTLQSLNTPDHLDASARQQGYIVSRMDHRQLDVINRQLGILVAVHDGELAGFVCLMPPDTRPRPAVVDVMLEAANGQTLGQDHLSELRTFLYGPVCIAAAFRGRGLLKLLYNAVKTHLRGAYDAGLAFIADDNPRSLAAHVQGLGMHDIVRFRCADKMYHLVAFRI</sequence>
<dbReference type="GO" id="GO:0016747">
    <property type="term" value="F:acyltransferase activity, transferring groups other than amino-acyl groups"/>
    <property type="evidence" value="ECO:0007669"/>
    <property type="project" value="InterPro"/>
</dbReference>
<gene>
    <name evidence="2" type="ORF">C8D90_101407</name>
</gene>
<feature type="domain" description="N-acetyltransferase" evidence="1">
    <location>
        <begin position="7"/>
        <end position="186"/>
    </location>
</feature>
<evidence type="ECO:0000313" key="2">
    <source>
        <dbReference type="EMBL" id="RDK96969.1"/>
    </source>
</evidence>
<dbReference type="InterPro" id="IPR000182">
    <property type="entry name" value="GNAT_dom"/>
</dbReference>
<comment type="caution">
    <text evidence="2">The sequence shown here is derived from an EMBL/GenBank/DDBJ whole genome shotgun (WGS) entry which is preliminary data.</text>
</comment>
<proteinExistence type="predicted"/>
<dbReference type="InterPro" id="IPR016181">
    <property type="entry name" value="Acyl_CoA_acyltransferase"/>
</dbReference>
<evidence type="ECO:0000313" key="3">
    <source>
        <dbReference type="Proteomes" id="UP000254848"/>
    </source>
</evidence>
<dbReference type="Proteomes" id="UP000254848">
    <property type="component" value="Unassembled WGS sequence"/>
</dbReference>
<accession>A0A370R3J4</accession>
<dbReference type="RefSeq" id="WP_115456740.1">
    <property type="nucleotide sequence ID" value="NZ_QRAP01000001.1"/>
</dbReference>
<organism evidence="2 3">
    <name type="scientific">Enterobacillus tribolii</name>
    <dbReference type="NCBI Taxonomy" id="1487935"/>
    <lineage>
        <taxon>Bacteria</taxon>
        <taxon>Pseudomonadati</taxon>
        <taxon>Pseudomonadota</taxon>
        <taxon>Gammaproteobacteria</taxon>
        <taxon>Enterobacterales</taxon>
        <taxon>Hafniaceae</taxon>
        <taxon>Enterobacillus</taxon>
    </lineage>
</organism>
<dbReference type="EMBL" id="QRAP01000001">
    <property type="protein sequence ID" value="RDK96969.1"/>
    <property type="molecule type" value="Genomic_DNA"/>
</dbReference>
<reference evidence="2 3" key="1">
    <citation type="submission" date="2018-07" db="EMBL/GenBank/DDBJ databases">
        <title>Genomic Encyclopedia of Type Strains, Phase IV (KMG-IV): sequencing the most valuable type-strain genomes for metagenomic binning, comparative biology and taxonomic classification.</title>
        <authorList>
            <person name="Goeker M."/>
        </authorList>
    </citation>
    <scope>NUCLEOTIDE SEQUENCE [LARGE SCALE GENOMIC DNA]</scope>
    <source>
        <strain evidence="2 3">DSM 103736</strain>
    </source>
</reference>
<keyword evidence="3" id="KW-1185">Reference proteome</keyword>
<evidence type="ECO:0000259" key="1">
    <source>
        <dbReference type="PROSITE" id="PS51186"/>
    </source>
</evidence>
<dbReference type="OrthoDB" id="5109343at2"/>
<dbReference type="CDD" id="cd04301">
    <property type="entry name" value="NAT_SF"/>
    <property type="match status" value="1"/>
</dbReference>
<dbReference type="PROSITE" id="PS51186">
    <property type="entry name" value="GNAT"/>
    <property type="match status" value="1"/>
</dbReference>
<name>A0A370R3J4_9GAMM</name>
<dbReference type="Pfam" id="PF00583">
    <property type="entry name" value="Acetyltransf_1"/>
    <property type="match status" value="1"/>
</dbReference>
<dbReference type="AlphaFoldDB" id="A0A370R3J4"/>
<dbReference type="Gene3D" id="3.40.630.30">
    <property type="match status" value="1"/>
</dbReference>
<protein>
    <recommendedName>
        <fullName evidence="1">N-acetyltransferase domain-containing protein</fullName>
    </recommendedName>
</protein>
<dbReference type="SUPFAM" id="SSF55729">
    <property type="entry name" value="Acyl-CoA N-acyltransferases (Nat)"/>
    <property type="match status" value="1"/>
</dbReference>